<keyword evidence="1" id="KW-1133">Transmembrane helix</keyword>
<feature type="transmembrane region" description="Helical" evidence="1">
    <location>
        <begin position="97"/>
        <end position="115"/>
    </location>
</feature>
<accession>A0A1H8QHI0</accession>
<name>A0A1H8QHI0_9BACL</name>
<evidence type="ECO:0000256" key="1">
    <source>
        <dbReference type="SAM" id="Phobius"/>
    </source>
</evidence>
<proteinExistence type="predicted"/>
<evidence type="ECO:0000313" key="3">
    <source>
        <dbReference type="Proteomes" id="UP000198809"/>
    </source>
</evidence>
<feature type="transmembrane region" description="Helical" evidence="1">
    <location>
        <begin position="241"/>
        <end position="259"/>
    </location>
</feature>
<sequence length="377" mass="44202">MTIFLMIILLILLEAFVLFNIKTGKKNAKKIFVLLSFTQLFIISAFRGVNIGVDTKTYISYFYNIRFIDFTNLKNIPLEKGYVLLNYFLHFFSHSGMILLIVVSFITIGLIMAFIYKHSQIIWLSVYLFITLMYFYSSMNIMRQYLAISILLFGITYVRKQKFIPFLVTVILASLFHFTSIVFIIVYLFPRIKFNYKNIIFTFVLGIGIFFFLEPILFFLIKTFPQYSGYISYFESNKIGSILNFLMIFIVFMFSLIFLKRKKINISVDNNGNFGISNENVNEGAAIYTSEDKLLIYIILTAVIISLLSIRMSILGRVTDYFSIFLIIYIPNFIMKIKYGKLRSLVVLAIMLSSMLYNLIIFLYKPEWYGVTPYSFW</sequence>
<organism evidence="2 3">
    <name type="scientific">Paenibacillus sophorae</name>
    <dbReference type="NCBI Taxonomy" id="1333845"/>
    <lineage>
        <taxon>Bacteria</taxon>
        <taxon>Bacillati</taxon>
        <taxon>Bacillota</taxon>
        <taxon>Bacilli</taxon>
        <taxon>Bacillales</taxon>
        <taxon>Paenibacillaceae</taxon>
        <taxon>Paenibacillus</taxon>
    </lineage>
</organism>
<dbReference type="EMBL" id="FODH01000008">
    <property type="protein sequence ID" value="SEO53498.1"/>
    <property type="molecule type" value="Genomic_DNA"/>
</dbReference>
<dbReference type="RefSeq" id="WP_036603872.1">
    <property type="nucleotide sequence ID" value="NZ_FODH01000008.1"/>
</dbReference>
<dbReference type="STRING" id="1333845.SAMN04487895_108230"/>
<keyword evidence="1" id="KW-0472">Membrane</keyword>
<keyword evidence="1" id="KW-0812">Transmembrane</keyword>
<feature type="transmembrane region" description="Helical" evidence="1">
    <location>
        <begin position="166"/>
        <end position="188"/>
    </location>
</feature>
<gene>
    <name evidence="2" type="ORF">SAMN04487895_108230</name>
</gene>
<reference evidence="2 3" key="1">
    <citation type="submission" date="2016-10" db="EMBL/GenBank/DDBJ databases">
        <authorList>
            <person name="de Groot N.N."/>
        </authorList>
    </citation>
    <scope>NUCLEOTIDE SEQUENCE [LARGE SCALE GENOMIC DNA]</scope>
    <source>
        <strain evidence="2 3">CGMCC 1.10238</strain>
    </source>
</reference>
<dbReference type="AlphaFoldDB" id="A0A1H8QHI0"/>
<dbReference type="Proteomes" id="UP000198809">
    <property type="component" value="Unassembled WGS sequence"/>
</dbReference>
<feature type="transmembrane region" description="Helical" evidence="1">
    <location>
        <begin position="344"/>
        <end position="364"/>
    </location>
</feature>
<dbReference type="Pfam" id="PF14897">
    <property type="entry name" value="EpsG"/>
    <property type="match status" value="1"/>
</dbReference>
<feature type="transmembrane region" description="Helical" evidence="1">
    <location>
        <begin position="294"/>
        <end position="315"/>
    </location>
</feature>
<feature type="transmembrane region" description="Helical" evidence="1">
    <location>
        <begin position="200"/>
        <end position="221"/>
    </location>
</feature>
<dbReference type="InterPro" id="IPR049458">
    <property type="entry name" value="EpsG-like"/>
</dbReference>
<feature type="transmembrane region" description="Helical" evidence="1">
    <location>
        <begin position="31"/>
        <end position="49"/>
    </location>
</feature>
<feature type="transmembrane region" description="Helical" evidence="1">
    <location>
        <begin position="121"/>
        <end position="137"/>
    </location>
</feature>
<dbReference type="OrthoDB" id="7069095at2"/>
<protein>
    <submittedName>
        <fullName evidence="2">EpsG family protein</fullName>
    </submittedName>
</protein>
<feature type="transmembrane region" description="Helical" evidence="1">
    <location>
        <begin position="321"/>
        <end position="337"/>
    </location>
</feature>
<evidence type="ECO:0000313" key="2">
    <source>
        <dbReference type="EMBL" id="SEO53498.1"/>
    </source>
</evidence>